<dbReference type="CDD" id="cd01650">
    <property type="entry name" value="RT_nLTR_like"/>
    <property type="match status" value="1"/>
</dbReference>
<dbReference type="Bgee" id="ENSLACG00000011269">
    <property type="expression patterns" value="Expressed in muscle tissue and 6 other cell types or tissues"/>
</dbReference>
<accession>H3AT21</accession>
<dbReference type="PANTHER" id="PTHR33332">
    <property type="entry name" value="REVERSE TRANSCRIPTASE DOMAIN-CONTAINING PROTEIN"/>
    <property type="match status" value="1"/>
</dbReference>
<name>H3AT21_LATCH</name>
<dbReference type="Pfam" id="PF00078">
    <property type="entry name" value="RVT_1"/>
    <property type="match status" value="1"/>
</dbReference>
<dbReference type="InParanoid" id="H3AT21"/>
<dbReference type="GeneTree" id="ENSGT01150000286909"/>
<dbReference type="InterPro" id="IPR000477">
    <property type="entry name" value="RT_dom"/>
</dbReference>
<organism evidence="2 3">
    <name type="scientific">Latimeria chalumnae</name>
    <name type="common">Coelacanth</name>
    <dbReference type="NCBI Taxonomy" id="7897"/>
    <lineage>
        <taxon>Eukaryota</taxon>
        <taxon>Metazoa</taxon>
        <taxon>Chordata</taxon>
        <taxon>Craniata</taxon>
        <taxon>Vertebrata</taxon>
        <taxon>Euteleostomi</taxon>
        <taxon>Coelacanthiformes</taxon>
        <taxon>Coelacanthidae</taxon>
        <taxon>Latimeria</taxon>
    </lineage>
</organism>
<reference evidence="3" key="1">
    <citation type="submission" date="2011-08" db="EMBL/GenBank/DDBJ databases">
        <title>The draft genome of Latimeria chalumnae.</title>
        <authorList>
            <person name="Di Palma F."/>
            <person name="Alfoldi J."/>
            <person name="Johnson J."/>
            <person name="Berlin A."/>
            <person name="Gnerre S."/>
            <person name="Jaffe D."/>
            <person name="MacCallum I."/>
            <person name="Young S."/>
            <person name="Walker B.J."/>
            <person name="Lander E."/>
            <person name="Lindblad-Toh K."/>
        </authorList>
    </citation>
    <scope>NUCLEOTIDE SEQUENCE [LARGE SCALE GENOMIC DNA]</scope>
    <source>
        <strain evidence="3">Wild caught</strain>
    </source>
</reference>
<dbReference type="OMA" id="LCTRLEC"/>
<reference evidence="2" key="2">
    <citation type="submission" date="2025-08" db="UniProtKB">
        <authorList>
            <consortium name="Ensembl"/>
        </authorList>
    </citation>
    <scope>IDENTIFICATION</scope>
</reference>
<dbReference type="AlphaFoldDB" id="H3AT21"/>
<dbReference type="PROSITE" id="PS50878">
    <property type="entry name" value="RT_POL"/>
    <property type="match status" value="1"/>
</dbReference>
<proteinExistence type="predicted"/>
<evidence type="ECO:0000259" key="1">
    <source>
        <dbReference type="PROSITE" id="PS50878"/>
    </source>
</evidence>
<dbReference type="EMBL" id="AFYH01076000">
    <property type="status" value="NOT_ANNOTATED_CDS"/>
    <property type="molecule type" value="Genomic_DNA"/>
</dbReference>
<protein>
    <recommendedName>
        <fullName evidence="1">Reverse transcriptase domain-containing protein</fullName>
    </recommendedName>
</protein>
<dbReference type="SUPFAM" id="SSF56672">
    <property type="entry name" value="DNA/RNA polymerases"/>
    <property type="match status" value="1"/>
</dbReference>
<evidence type="ECO:0000313" key="3">
    <source>
        <dbReference type="Proteomes" id="UP000008672"/>
    </source>
</evidence>
<dbReference type="eggNOG" id="KOG1075">
    <property type="taxonomic scope" value="Eukaryota"/>
</dbReference>
<keyword evidence="3" id="KW-1185">Reference proteome</keyword>
<dbReference type="Ensembl" id="ENSLACT00000012886.1">
    <property type="protein sequence ID" value="ENSLACP00000012792.1"/>
    <property type="gene ID" value="ENSLACG00000011269.1"/>
</dbReference>
<dbReference type="InterPro" id="IPR043502">
    <property type="entry name" value="DNA/RNA_pol_sf"/>
</dbReference>
<feature type="domain" description="Reverse transcriptase" evidence="1">
    <location>
        <begin position="227"/>
        <end position="510"/>
    </location>
</feature>
<evidence type="ECO:0000313" key="2">
    <source>
        <dbReference type="Ensembl" id="ENSLACP00000012792.1"/>
    </source>
</evidence>
<sequence length="703" mass="78744">MSLSSVLPFSKDDGVDLLVDNYNLVLSTNIDSLAPLCTRLECSSYRAPWFNGALRLMKTSGRKLERRWRVSGLVEDRLKFRHWLIDYQLSIREAKSSFFASVIDSERNKPAALFRVVNNLLNPDCLRPRENLSLSCNTFLSFFSDKVDLIRSGIISSCSCYRDDITYLDETTPLVLWSSFLPTSDAQIVRVIRGLNATTCDFDPCPSRLLKEGLEDWAPLFTGIVDASLREGILPVSLKRAQVRPLLKQASLDPSDLSNYRPISNLPFLSKVIEKVVAGSLREDLDNFGFYDSFQSGFRPGHSTETALVKAVNDLLISMDKGLLSFLVQLDLSSAFDTIDHGVLLDRLEHHLGISGTVLKWFRSFLNGRSQVVWIGDSVSVPAEISCGVPQGSILSPMLFAIYLLPLGDIARRYGVDFHCYADDIQLYLAFPANNTTAVAVLEQCLGAIWSWLAGSWLKLNQSKSEVLLVGRGSMYENFTDSFSPPMINGESLKSVKVTKSLGVFLDSSLTMERQISSVVSAGFFHLRNIKKLCPFLPHDSLATLMHAFVSSRIDYCNALYTGLPLKLIHRLQLIQNSAAHVMKNVSRFDHITPVLLELHWLPVQWRITFKVLVLVFKALNGLGPDYLRHLLTPYVPARPLRSLHGLLLRVPRMRTKIGERSFSFCAATSWNALPINVRSSPSLSTFKSSLKIFLFNGAFNLS</sequence>
<dbReference type="HOGENOM" id="CLU_000680_37_1_1"/>
<reference evidence="2" key="3">
    <citation type="submission" date="2025-09" db="UniProtKB">
        <authorList>
            <consortium name="Ensembl"/>
        </authorList>
    </citation>
    <scope>IDENTIFICATION</scope>
</reference>
<dbReference type="Proteomes" id="UP000008672">
    <property type="component" value="Unassembled WGS sequence"/>
</dbReference>